<evidence type="ECO:0000313" key="3">
    <source>
        <dbReference type="Proteomes" id="UP000093925"/>
    </source>
</evidence>
<dbReference type="EMBL" id="LZLM01000108">
    <property type="protein sequence ID" value="OBJ82570.1"/>
    <property type="molecule type" value="Genomic_DNA"/>
</dbReference>
<feature type="domain" description="STAS" evidence="1">
    <location>
        <begin position="6"/>
        <end position="69"/>
    </location>
</feature>
<dbReference type="Proteomes" id="UP000093925">
    <property type="component" value="Unassembled WGS sequence"/>
</dbReference>
<dbReference type="SUPFAM" id="SSF52091">
    <property type="entry name" value="SpoIIaa-like"/>
    <property type="match status" value="1"/>
</dbReference>
<dbReference type="RefSeq" id="WP_036360501.1">
    <property type="nucleotide sequence ID" value="NZ_LZKS01000178.1"/>
</dbReference>
<dbReference type="AlphaFoldDB" id="A0A1A3CIV1"/>
<dbReference type="CDD" id="cd07043">
    <property type="entry name" value="STAS_anti-anti-sigma_factors"/>
    <property type="match status" value="1"/>
</dbReference>
<dbReference type="Gene3D" id="3.30.750.24">
    <property type="entry name" value="STAS domain"/>
    <property type="match status" value="1"/>
</dbReference>
<comment type="caution">
    <text evidence="2">The sequence shown here is derived from an EMBL/GenBank/DDBJ whole genome shotgun (WGS) entry which is preliminary data.</text>
</comment>
<reference evidence="2 3" key="1">
    <citation type="submission" date="2016-06" db="EMBL/GenBank/DDBJ databases">
        <authorList>
            <person name="Kjaerup R.B."/>
            <person name="Dalgaard T.S."/>
            <person name="Juul-Madsen H.R."/>
        </authorList>
    </citation>
    <scope>NUCLEOTIDE SEQUENCE [LARGE SCALE GENOMIC DNA]</scope>
    <source>
        <strain evidence="2 3">1276495.2</strain>
    </source>
</reference>
<dbReference type="InterPro" id="IPR036513">
    <property type="entry name" value="STAS_dom_sf"/>
</dbReference>
<dbReference type="Pfam" id="PF01740">
    <property type="entry name" value="STAS"/>
    <property type="match status" value="1"/>
</dbReference>
<protein>
    <submittedName>
        <fullName evidence="2">Anti-anti-sigma factor</fullName>
    </submittedName>
</protein>
<dbReference type="GeneID" id="61215648"/>
<dbReference type="PROSITE" id="PS50801">
    <property type="entry name" value="STAS"/>
    <property type="match status" value="1"/>
</dbReference>
<accession>A0A1A3CIV1</accession>
<evidence type="ECO:0000259" key="1">
    <source>
        <dbReference type="PROSITE" id="PS50801"/>
    </source>
</evidence>
<proteinExistence type="predicted"/>
<dbReference type="InterPro" id="IPR002645">
    <property type="entry name" value="STAS_dom"/>
</dbReference>
<sequence length="111" mass="11653">MPTALTLESARSEDGRLVLTALGEIDLSNIDAFDQALGTAATAAASTGERLTVDLSEVEYLDSAAINALFSRADHIQLVAHPLLISILTMSGLNKLVHVEPAQPEGQQAEA</sequence>
<evidence type="ECO:0000313" key="2">
    <source>
        <dbReference type="EMBL" id="OBJ82570.1"/>
    </source>
</evidence>
<gene>
    <name evidence="2" type="ORF">A5640_20815</name>
</gene>
<name>A0A1A3CIV1_MYCAS</name>
<dbReference type="OrthoDB" id="4628340at2"/>
<organism evidence="2 3">
    <name type="scientific">Mycobacterium asiaticum</name>
    <dbReference type="NCBI Taxonomy" id="1790"/>
    <lineage>
        <taxon>Bacteria</taxon>
        <taxon>Bacillati</taxon>
        <taxon>Actinomycetota</taxon>
        <taxon>Actinomycetes</taxon>
        <taxon>Mycobacteriales</taxon>
        <taxon>Mycobacteriaceae</taxon>
        <taxon>Mycobacterium</taxon>
    </lineage>
</organism>